<sequence length="103" mass="11364">MFKLKFFILFALAILCFGDTRVSESGSGNGEGEGNSSGADTEKNKENTNDDQKGEQDTKKTTETRGPGHTLPEFIGGTQDKKNYVLKLLQNCNPQYLSKINEK</sequence>
<dbReference type="EMBL" id="GANP01013893">
    <property type="protein sequence ID" value="JAB70575.1"/>
    <property type="molecule type" value="mRNA"/>
</dbReference>
<reference evidence="3" key="1">
    <citation type="journal article" date="2015" name="Sci. Rep.">
        <title>Tissue- and time-dependent transcription in Ixodes ricinus salivary glands and midguts when blood feeding on the vertebrate host.</title>
        <authorList>
            <person name="Kotsyfakis M."/>
            <person name="Schwarz A."/>
            <person name="Erhart J."/>
            <person name="Ribeiro J.M."/>
        </authorList>
    </citation>
    <scope>NUCLEOTIDE SEQUENCE</scope>
    <source>
        <tissue evidence="3">Salivary gland and midgut</tissue>
    </source>
</reference>
<evidence type="ECO:0000313" key="3">
    <source>
        <dbReference type="EMBL" id="JAB70575.1"/>
    </source>
</evidence>
<organism evidence="3">
    <name type="scientific">Ixodes ricinus</name>
    <name type="common">Common tick</name>
    <name type="synonym">Acarus ricinus</name>
    <dbReference type="NCBI Taxonomy" id="34613"/>
    <lineage>
        <taxon>Eukaryota</taxon>
        <taxon>Metazoa</taxon>
        <taxon>Ecdysozoa</taxon>
        <taxon>Arthropoda</taxon>
        <taxon>Chelicerata</taxon>
        <taxon>Arachnida</taxon>
        <taxon>Acari</taxon>
        <taxon>Parasitiformes</taxon>
        <taxon>Ixodida</taxon>
        <taxon>Ixodoidea</taxon>
        <taxon>Ixodidae</taxon>
        <taxon>Ixodinae</taxon>
        <taxon>Ixodes</taxon>
    </lineage>
</organism>
<feature type="chain" id="PRO_5004733713" evidence="2">
    <location>
        <begin position="19"/>
        <end position="103"/>
    </location>
</feature>
<feature type="signal peptide" evidence="2">
    <location>
        <begin position="1"/>
        <end position="18"/>
    </location>
</feature>
<evidence type="ECO:0000256" key="1">
    <source>
        <dbReference type="SAM" id="MobiDB-lite"/>
    </source>
</evidence>
<evidence type="ECO:0000256" key="2">
    <source>
        <dbReference type="SAM" id="SignalP"/>
    </source>
</evidence>
<feature type="region of interest" description="Disordered" evidence="1">
    <location>
        <begin position="24"/>
        <end position="76"/>
    </location>
</feature>
<dbReference type="AlphaFoldDB" id="V5GJX9"/>
<keyword evidence="2" id="KW-0732">Signal</keyword>
<name>V5GJX9_IXORI</name>
<proteinExistence type="evidence at transcript level"/>
<protein>
    <submittedName>
        <fullName evidence="3">Putative secreted protein</fullName>
    </submittedName>
</protein>
<accession>V5GJX9</accession>
<feature type="compositionally biased region" description="Basic and acidic residues" evidence="1">
    <location>
        <begin position="40"/>
        <end position="63"/>
    </location>
</feature>